<feature type="region of interest" description="Disordered" evidence="1">
    <location>
        <begin position="649"/>
        <end position="686"/>
    </location>
</feature>
<dbReference type="GeneID" id="94428075"/>
<reference evidence="2 3" key="1">
    <citation type="journal article" date="2017" name="Int. J. Parasitol.">
        <title>The genome of the protozoan parasite Cystoisospora suis and a reverse vaccinology approach to identify vaccine candidates.</title>
        <authorList>
            <person name="Palmieri N."/>
            <person name="Shrestha A."/>
            <person name="Ruttkowski B."/>
            <person name="Beck T."/>
            <person name="Vogl C."/>
            <person name="Tomley F."/>
            <person name="Blake D.P."/>
            <person name="Joachim A."/>
        </authorList>
    </citation>
    <scope>NUCLEOTIDE SEQUENCE [LARGE SCALE GENOMIC DNA]</scope>
    <source>
        <strain evidence="2 3">Wien I</strain>
    </source>
</reference>
<evidence type="ECO:0000313" key="2">
    <source>
        <dbReference type="EMBL" id="PHJ21471.1"/>
    </source>
</evidence>
<sequence length="1044" mass="112874">MMIGPGFSAETRPMFTTPTAVTGPLHTADEAGSFSTSAVLSRARPRFCPSGARSVTTEEDQDVSFLFSLLSRPSLFLSRSLLSSACSPPSPGVPVGAGNSCFPIQQNGDPSSPVLSVSNEESFYISHDTLPSSSFVGVGEKGNIGELTPADVFSRSLTVTCSGGGTGRDGASTPSTVQSSFSSTSRVEGERESFHSSAASTGLSHRAFRALLVRLGCCFSEDPNLDSCCTAARTAICRVLTTALSRTAQAGGRLADLAGYYCHSFETFHRGDETRPYSSDTTASSPFREVAVSSLPRHLTYLPTPFFSSGDVSAAFASAVSAFTTALKHLKFGEGEGDDYFFSSDICPRRARHRGPNSDGEGSASSSHEREGEQHTAGHREEDAAVRGRETSRRQRLRIRSQFHEGPTITRSCGVRTRISRIGHRSTDTRPSHNLSVYACAAGCANPYSVGLYKRRRLGFRSSHPQGVEREHFRIESNEGNSQGSFFRGPSEEADEGFERFADVTSSLLKRKKSFRRGEAPVNCAGQQGGRLPSNSIVAPQHDLCFTGSLRLCRDISVDSCPGGSGTDIEEYPSVNSRTGGVKETEQQQDLSWTQYIPSSPAILSRSNSSWSVKTVESRVGCTPTLTSVTSPPSLPLLPVFSTSTLHRQLRRGSSSSTLAGGITQTTSRDAERDFSNSEDIASPSVPVSPILLPASCSPPPSLNCDEEEGASKEKVSFEEKKSSACSPTPLSRTCGAVFQALESLHSPSFPSTPSAEKFREDGGLDGLERSRKVPLVQIRRQLVSSKSTNVLSSFSSGRTAKHGSQSIHHSHLSTNDAELDYEEEFEISSTPLRRTKSSSADIADHFKGNFGFGGERQEEQQQQPIEETKEKRGSGYFPRSRGGGCKAFFFPPFVKDFSGIGSLHLGGRRLRNLPRTTAAAHPSERPTSKSPSSSFTTKSPSPLWLHHQRPRVSKGDARDEEFISGNFVTREEGRDCCGRTEGGRRASSSSQGRRGGGEEEEQQGSYQTYLSWHEDKWSERVFDHVEVEDVSIDPLHGAGCVIM</sequence>
<feature type="compositionally biased region" description="Basic and acidic residues" evidence="1">
    <location>
        <begin position="367"/>
        <end position="393"/>
    </location>
</feature>
<proteinExistence type="predicted"/>
<feature type="region of interest" description="Disordered" evidence="1">
    <location>
        <begin position="790"/>
        <end position="816"/>
    </location>
</feature>
<feature type="region of interest" description="Disordered" evidence="1">
    <location>
        <begin position="164"/>
        <end position="193"/>
    </location>
</feature>
<evidence type="ECO:0000256" key="1">
    <source>
        <dbReference type="SAM" id="MobiDB-lite"/>
    </source>
</evidence>
<feature type="compositionally biased region" description="Polar residues" evidence="1">
    <location>
        <begin position="652"/>
        <end position="668"/>
    </location>
</feature>
<feature type="compositionally biased region" description="Basic and acidic residues" evidence="1">
    <location>
        <begin position="974"/>
        <end position="985"/>
    </location>
</feature>
<dbReference type="EMBL" id="MIGC01002220">
    <property type="protein sequence ID" value="PHJ21471.1"/>
    <property type="molecule type" value="Genomic_DNA"/>
</dbReference>
<feature type="region of interest" description="Disordered" evidence="1">
    <location>
        <begin position="916"/>
        <end position="959"/>
    </location>
</feature>
<evidence type="ECO:0000313" key="3">
    <source>
        <dbReference type="Proteomes" id="UP000221165"/>
    </source>
</evidence>
<keyword evidence="3" id="KW-1185">Reference proteome</keyword>
<dbReference type="RefSeq" id="XP_067923153.1">
    <property type="nucleotide sequence ID" value="XM_068064864.1"/>
</dbReference>
<accession>A0A2C6KAH9</accession>
<comment type="caution">
    <text evidence="2">The sequence shown here is derived from an EMBL/GenBank/DDBJ whole genome shotgun (WGS) entry which is preliminary data.</text>
</comment>
<dbReference type="Proteomes" id="UP000221165">
    <property type="component" value="Unassembled WGS sequence"/>
</dbReference>
<protein>
    <submittedName>
        <fullName evidence="2">Uncharacterized protein</fullName>
    </submittedName>
</protein>
<organism evidence="2 3">
    <name type="scientific">Cystoisospora suis</name>
    <dbReference type="NCBI Taxonomy" id="483139"/>
    <lineage>
        <taxon>Eukaryota</taxon>
        <taxon>Sar</taxon>
        <taxon>Alveolata</taxon>
        <taxon>Apicomplexa</taxon>
        <taxon>Conoidasida</taxon>
        <taxon>Coccidia</taxon>
        <taxon>Eucoccidiorida</taxon>
        <taxon>Eimeriorina</taxon>
        <taxon>Sarcocystidae</taxon>
        <taxon>Cystoisospora</taxon>
    </lineage>
</organism>
<dbReference type="AlphaFoldDB" id="A0A2C6KAH9"/>
<feature type="compositionally biased region" description="Low complexity" evidence="1">
    <location>
        <begin position="172"/>
        <end position="185"/>
    </location>
</feature>
<feature type="compositionally biased region" description="Basic and acidic residues" evidence="1">
    <location>
        <begin position="710"/>
        <end position="722"/>
    </location>
</feature>
<feature type="region of interest" description="Disordered" evidence="1">
    <location>
        <begin position="974"/>
        <end position="1007"/>
    </location>
</feature>
<feature type="compositionally biased region" description="Low complexity" evidence="1">
    <location>
        <begin position="929"/>
        <end position="943"/>
    </location>
</feature>
<dbReference type="VEuPathDB" id="ToxoDB:CSUI_004679"/>
<feature type="region of interest" description="Disordered" evidence="1">
    <location>
        <begin position="351"/>
        <end position="398"/>
    </location>
</feature>
<feature type="region of interest" description="Disordered" evidence="1">
    <location>
        <begin position="699"/>
        <end position="722"/>
    </location>
</feature>
<feature type="region of interest" description="Disordered" evidence="1">
    <location>
        <begin position="850"/>
        <end position="878"/>
    </location>
</feature>
<name>A0A2C6KAH9_9APIC</name>
<gene>
    <name evidence="2" type="ORF">CSUI_004679</name>
</gene>